<comment type="caution">
    <text evidence="1">The sequence shown here is derived from an EMBL/GenBank/DDBJ whole genome shotgun (WGS) entry which is preliminary data.</text>
</comment>
<gene>
    <name evidence="1" type="ORF">NUW58_g2651</name>
</gene>
<dbReference type="EMBL" id="JAPDGR010000357">
    <property type="protein sequence ID" value="KAJ2991076.1"/>
    <property type="molecule type" value="Genomic_DNA"/>
</dbReference>
<sequence>MATPDTSTLTSSAQIFTTYTLPQIRAVHKTLHTQIDEKSARLRTQVGNSYRQLLGTADTIVQMRGDMLSAQAMLGHMGSQCGRSVVDSKIMGLGQFRGNEDTEAALGQAARVKMLRACGLAVSRLLKAGTSKDAEGGKGDRLVLAAKVFVLSRLLVSSFGNLKTSDDEIRSAVEAAKKNLDGLRRKLVRAVEKVLQKIGDGTSIADILKALAAYSLSSSSGTKDVLRRFLSIRAEAIAYEFDYEEHEKDRGADNVLRGLELYTRTLVDVQALIPNKLPEALLELKKTPLLADESLRSLEGLRLDIFERWCGDEIRYFTPFIRHDDLDGKQAKDMLTSWATRGGGAVIGGLSKTLEHISEFKAIIELRTSTLQQWIRNGGKARGFDPSVMLDGLRKAINDHLLHMIETKVAKLKLIGSEVAATLEAWQSGATDRQRGLWDDEMLGMDFSIGATQVTHEVVSRVYGRNDAVARAVTSFESWYHIIDNVGELVEQLKRQRWENDVDEIEDEEDIEIRQDLLSKNDPQLLRTRLNETLIKAIEDLDEQLTTLWQDRKDGLDNGQIAMYILRILRDIRSRLPRLEGVQSFGLANVPSLHEKLAAHVSATPVSSPLRAFFPTPVCRSLSLSLSSSTRTTVHYCTHTTVETGVLESYVSDSDSWMAPLYDARNQHVSRSRGTIVVLRRPPSWPPRRLFYK</sequence>
<evidence type="ECO:0000313" key="2">
    <source>
        <dbReference type="Proteomes" id="UP001143856"/>
    </source>
</evidence>
<accession>A0ACC1PFQ7</accession>
<protein>
    <submittedName>
        <fullName evidence="1">Uncharacterized protein</fullName>
    </submittedName>
</protein>
<dbReference type="Proteomes" id="UP001143856">
    <property type="component" value="Unassembled WGS sequence"/>
</dbReference>
<proteinExistence type="predicted"/>
<evidence type="ECO:0000313" key="1">
    <source>
        <dbReference type="EMBL" id="KAJ2991076.1"/>
    </source>
</evidence>
<keyword evidence="2" id="KW-1185">Reference proteome</keyword>
<name>A0ACC1PFQ7_9PEZI</name>
<organism evidence="1 2">
    <name type="scientific">Xylaria curta</name>
    <dbReference type="NCBI Taxonomy" id="42375"/>
    <lineage>
        <taxon>Eukaryota</taxon>
        <taxon>Fungi</taxon>
        <taxon>Dikarya</taxon>
        <taxon>Ascomycota</taxon>
        <taxon>Pezizomycotina</taxon>
        <taxon>Sordariomycetes</taxon>
        <taxon>Xylariomycetidae</taxon>
        <taxon>Xylariales</taxon>
        <taxon>Xylariaceae</taxon>
        <taxon>Xylaria</taxon>
    </lineage>
</organism>
<reference evidence="1" key="1">
    <citation type="submission" date="2022-10" db="EMBL/GenBank/DDBJ databases">
        <title>Genome Sequence of Xylaria curta.</title>
        <authorList>
            <person name="Buettner E."/>
        </authorList>
    </citation>
    <scope>NUCLEOTIDE SEQUENCE</scope>
    <source>
        <strain evidence="1">Babe10</strain>
    </source>
</reference>